<dbReference type="GO" id="GO:0005634">
    <property type="term" value="C:nucleus"/>
    <property type="evidence" value="ECO:0007669"/>
    <property type="project" value="UniProtKB-SubCell"/>
</dbReference>
<dbReference type="PROSITE" id="PS51680">
    <property type="entry name" value="SAM_MT_DRM"/>
    <property type="match status" value="1"/>
</dbReference>
<proteinExistence type="predicted"/>
<sequence>MVKVECTDSGNSSDVEILDQTVPLVGSSGSKPCSGLNLVKEETLPSSSSGHLKSYFIGMGFSPALVDKVIEENGEDHTDLLLEALLKHSALQKSSPNASNSLDGFSSFDDEDDSPLEFTTDDSEENQELNVPSNVDPDKKSYLLTMDFSEEEVDLALSQLGENAPLTELVDFIVTAQSEGFPGQKETNASCSGDVGKNEENTTEALFGMMDKTLYLLQMGFTEDEVSSAVDNFGPEVPMSELADSIFASRIAHRVDKEEDVVNDGISIKNESDYLGNATEDCSKFYFSVTETWETNASSSHANFDEYEEKARIKKAKHVVVDDKTASTSIDRQARLVKMDSACQTKSKSYNRQRDSAEADWIKEEMPEEMTPNHYGNVVLPRPPYFFYGNVVDVSQETWRKLSQFLYLTEPEFANTQFFSAIIRKEGYIHNLPTRPRFHILPKPPMTIEDALPHTRRWWPSWDTRKQLSCISSDTAGVDQMCEQLEKMLRDSEGMLSKEQRANILHQCKTLNLIWVGEHKLSPIRPDQVERILGYPMHHTRIWGLEPAERLTALKYGFQTDTLGYHLSVLKDLFPDGLRVLSVYSGIGGAEVALHRLGIHLKCVVSVEASDINRKIMRRWWHSTDQSGELRQLGGIEKLTIRRLEDFVNEFGGFDIIIGGNPGTCARGSSNMNSLMGMDLNLFFEYVRVFQRVRSIMGRNS</sequence>
<keyword evidence="6" id="KW-0238">DNA-binding</keyword>
<reference evidence="10" key="1">
    <citation type="journal article" date="2019" name="Nat. Commun.">
        <title>Genome-wide association mapping of date palm fruit traits.</title>
        <authorList>
            <person name="Hazzouri K.M."/>
            <person name="Gros-Balthazard M."/>
            <person name="Flowers J.M."/>
            <person name="Copetti D."/>
            <person name="Lemansour A."/>
            <person name="Lebrun M."/>
            <person name="Masmoudi K."/>
            <person name="Ferrand S."/>
            <person name="Dhar M.I."/>
            <person name="Fresquez Z.A."/>
            <person name="Rosas U."/>
            <person name="Zhang J."/>
            <person name="Talag J."/>
            <person name="Lee S."/>
            <person name="Kudrna D."/>
            <person name="Powell R.F."/>
            <person name="Leitch I.J."/>
            <person name="Krueger R.R."/>
            <person name="Wing R.A."/>
            <person name="Amiri K.M.A."/>
            <person name="Purugganan M.D."/>
        </authorList>
    </citation>
    <scope>NUCLEOTIDE SEQUENCE [LARGE SCALE GENOMIC DNA]</scope>
    <source>
        <strain evidence="10">cv. Khalas</strain>
    </source>
</reference>
<evidence type="ECO:0000256" key="2">
    <source>
        <dbReference type="ARBA" id="ARBA00022603"/>
    </source>
</evidence>
<evidence type="ECO:0000313" key="11">
    <source>
        <dbReference type="RefSeq" id="XP_008781060.1"/>
    </source>
</evidence>
<evidence type="ECO:0000256" key="7">
    <source>
        <dbReference type="ARBA" id="ARBA00023242"/>
    </source>
</evidence>
<dbReference type="GeneID" id="103700939"/>
<reference evidence="11" key="2">
    <citation type="submission" date="2025-08" db="UniProtKB">
        <authorList>
            <consortium name="RefSeq"/>
        </authorList>
    </citation>
    <scope>IDENTIFICATION</scope>
    <source>
        <tissue evidence="11">Young leaves</tissue>
    </source>
</reference>
<dbReference type="GO" id="GO:0008168">
    <property type="term" value="F:methyltransferase activity"/>
    <property type="evidence" value="ECO:0007669"/>
    <property type="project" value="UniProtKB-KW"/>
</dbReference>
<evidence type="ECO:0000259" key="9">
    <source>
        <dbReference type="PROSITE" id="PS51680"/>
    </source>
</evidence>
<feature type="domain" description="SAM-dependent MTase DRM-type" evidence="9">
    <location>
        <begin position="371"/>
        <end position="700"/>
    </location>
</feature>
<evidence type="ECO:0000256" key="3">
    <source>
        <dbReference type="ARBA" id="ARBA00022679"/>
    </source>
</evidence>
<dbReference type="PANTHER" id="PTHR23068:SF11">
    <property type="entry name" value="INACTIVE DNA (CYTOSINE-5)-METHYLTRANSFERASE DRM3-RELATED"/>
    <property type="match status" value="1"/>
</dbReference>
<evidence type="ECO:0000256" key="1">
    <source>
        <dbReference type="ARBA" id="ARBA00004123"/>
    </source>
</evidence>
<evidence type="ECO:0000313" key="10">
    <source>
        <dbReference type="Proteomes" id="UP000228380"/>
    </source>
</evidence>
<dbReference type="RefSeq" id="XP_008781060.1">
    <property type="nucleotide sequence ID" value="XM_008782838.3"/>
</dbReference>
<keyword evidence="4" id="KW-0949">S-adenosyl-L-methionine</keyword>
<dbReference type="AlphaFoldDB" id="A0A8B7BLL1"/>
<feature type="region of interest" description="Disordered" evidence="8">
    <location>
        <begin position="93"/>
        <end position="136"/>
    </location>
</feature>
<name>A0A8B7BLL1_PHODC</name>
<dbReference type="SUPFAM" id="SSF53335">
    <property type="entry name" value="S-adenosyl-L-methionine-dependent methyltransferases"/>
    <property type="match status" value="2"/>
</dbReference>
<keyword evidence="5" id="KW-0677">Repeat</keyword>
<dbReference type="Proteomes" id="UP000228380">
    <property type="component" value="Chromosome 3"/>
</dbReference>
<keyword evidence="3" id="KW-0808">Transferase</keyword>
<evidence type="ECO:0000256" key="5">
    <source>
        <dbReference type="ARBA" id="ARBA00022737"/>
    </source>
</evidence>
<dbReference type="Gene3D" id="3.40.50.150">
    <property type="entry name" value="Vaccinia Virus protein VP39"/>
    <property type="match status" value="1"/>
</dbReference>
<dbReference type="OrthoDB" id="641149at2759"/>
<organism evidence="10 11">
    <name type="scientific">Phoenix dactylifera</name>
    <name type="common">Date palm</name>
    <dbReference type="NCBI Taxonomy" id="42345"/>
    <lineage>
        <taxon>Eukaryota</taxon>
        <taxon>Viridiplantae</taxon>
        <taxon>Streptophyta</taxon>
        <taxon>Embryophyta</taxon>
        <taxon>Tracheophyta</taxon>
        <taxon>Spermatophyta</taxon>
        <taxon>Magnoliopsida</taxon>
        <taxon>Liliopsida</taxon>
        <taxon>Arecaceae</taxon>
        <taxon>Coryphoideae</taxon>
        <taxon>Phoeniceae</taxon>
        <taxon>Phoenix</taxon>
    </lineage>
</organism>
<keyword evidence="10" id="KW-1185">Reference proteome</keyword>
<keyword evidence="2" id="KW-0489">Methyltransferase</keyword>
<dbReference type="GO" id="GO:0032259">
    <property type="term" value="P:methylation"/>
    <property type="evidence" value="ECO:0007669"/>
    <property type="project" value="UniProtKB-KW"/>
</dbReference>
<evidence type="ECO:0000256" key="4">
    <source>
        <dbReference type="ARBA" id="ARBA00022691"/>
    </source>
</evidence>
<protein>
    <submittedName>
        <fullName evidence="11">Probable inactive DNA (Cytosine-5)-methyltransferase DRM3 isoform X1</fullName>
    </submittedName>
</protein>
<evidence type="ECO:0000256" key="6">
    <source>
        <dbReference type="ARBA" id="ARBA00023125"/>
    </source>
</evidence>
<evidence type="ECO:0000256" key="8">
    <source>
        <dbReference type="SAM" id="MobiDB-lite"/>
    </source>
</evidence>
<dbReference type="InterPro" id="IPR050390">
    <property type="entry name" value="C5-Methyltransferase"/>
</dbReference>
<accession>A0A8B7BLL1</accession>
<dbReference type="InterPro" id="IPR029063">
    <property type="entry name" value="SAM-dependent_MTases_sf"/>
</dbReference>
<dbReference type="InterPro" id="IPR030380">
    <property type="entry name" value="SAM_MeTfrase_DRM"/>
</dbReference>
<gene>
    <name evidence="11" type="primary">LOC103700939</name>
</gene>
<comment type="subcellular location">
    <subcellularLocation>
        <location evidence="1">Nucleus</location>
    </subcellularLocation>
</comment>
<dbReference type="GO" id="GO:0003677">
    <property type="term" value="F:DNA binding"/>
    <property type="evidence" value="ECO:0007669"/>
    <property type="project" value="UniProtKB-KW"/>
</dbReference>
<keyword evidence="7" id="KW-0539">Nucleus</keyword>
<dbReference type="KEGG" id="pda:103700939"/>
<dbReference type="PANTHER" id="PTHR23068">
    <property type="entry name" value="DNA CYTOSINE-5- -METHYLTRANSFERASE 3-RELATED"/>
    <property type="match status" value="1"/>
</dbReference>
<feature type="compositionally biased region" description="Acidic residues" evidence="8">
    <location>
        <begin position="108"/>
        <end position="127"/>
    </location>
</feature>